<accession>A0A7W9YXW5</accession>
<proteinExistence type="predicted"/>
<dbReference type="AlphaFoldDB" id="A0A7W9YXW5"/>
<evidence type="ECO:0000313" key="2">
    <source>
        <dbReference type="Proteomes" id="UP000535501"/>
    </source>
</evidence>
<dbReference type="RefSeq" id="WP_077548499.1">
    <property type="nucleotide sequence ID" value="NZ_JACHEJ010000005.1"/>
</dbReference>
<gene>
    <name evidence="1" type="ORF">HNQ75_002409</name>
</gene>
<protein>
    <submittedName>
        <fullName evidence="1">Uncharacterized protein</fullName>
    </submittedName>
</protein>
<sequence>MLFPTQQTAGLAATNVMQATLDSIDERRWEDQEKASGEKRDPVVEAQVSASIEIRRARDKIAEALFGINNVDANELKLKLTERLAAKLGIDLEEDRSNFSLGRAIEEAIKQLGLDHTAIAKLEDELGLKAAGVSLATVIAAIKNPYGDDNARLLEGLAAAANGGGAAFDVARVLQRLEDVADPKTLEELKLGPQGYDPTRVEDAQTRAERQKDIQALEASEKLEDVQDMQDVVAAQNDSALKPEGIGEPKADAAASGVELILILGANAEQAKKTDAESAAEEPPAIPLDVTGAVEQPEEVTEQTAEAIEEMALVAANAAPVLPIFVDDIGLYELLKRKFAA</sequence>
<dbReference type="Proteomes" id="UP000535501">
    <property type="component" value="Unassembled WGS sequence"/>
</dbReference>
<organism evidence="1 2">
    <name type="scientific">Pseudorhizobium flavum</name>
    <dbReference type="NCBI Taxonomy" id="1335061"/>
    <lineage>
        <taxon>Bacteria</taxon>
        <taxon>Pseudomonadati</taxon>
        <taxon>Pseudomonadota</taxon>
        <taxon>Alphaproteobacteria</taxon>
        <taxon>Hyphomicrobiales</taxon>
        <taxon>Rhizobiaceae</taxon>
        <taxon>Rhizobium/Agrobacterium group</taxon>
        <taxon>Pseudorhizobium</taxon>
    </lineage>
</organism>
<comment type="caution">
    <text evidence="1">The sequence shown here is derived from an EMBL/GenBank/DDBJ whole genome shotgun (WGS) entry which is preliminary data.</text>
</comment>
<keyword evidence="2" id="KW-1185">Reference proteome</keyword>
<dbReference type="EMBL" id="JACHEJ010000005">
    <property type="protein sequence ID" value="MBB6180430.1"/>
    <property type="molecule type" value="Genomic_DNA"/>
</dbReference>
<evidence type="ECO:0000313" key="1">
    <source>
        <dbReference type="EMBL" id="MBB6180430.1"/>
    </source>
</evidence>
<reference evidence="1 2" key="1">
    <citation type="submission" date="2020-08" db="EMBL/GenBank/DDBJ databases">
        <title>Genomic Encyclopedia of Type Strains, Phase IV (KMG-IV): sequencing the most valuable type-strain genomes for metagenomic binning, comparative biology and taxonomic classification.</title>
        <authorList>
            <person name="Goeker M."/>
        </authorList>
    </citation>
    <scope>NUCLEOTIDE SEQUENCE [LARGE SCALE GENOMIC DNA]</scope>
    <source>
        <strain evidence="1 2">DSM 102134</strain>
    </source>
</reference>
<name>A0A7W9YXW5_9HYPH</name>